<dbReference type="VEuPathDB" id="ToxoDB:EMWEY_00003870"/>
<feature type="compositionally biased region" description="Basic and acidic residues" evidence="1">
    <location>
        <begin position="302"/>
        <end position="319"/>
    </location>
</feature>
<dbReference type="Proteomes" id="UP000030763">
    <property type="component" value="Unassembled WGS sequence"/>
</dbReference>
<name>U6M0N4_EIMMA</name>
<feature type="compositionally biased region" description="Basic residues" evidence="1">
    <location>
        <begin position="236"/>
        <end position="249"/>
    </location>
</feature>
<feature type="compositionally biased region" description="Polar residues" evidence="1">
    <location>
        <begin position="207"/>
        <end position="221"/>
    </location>
</feature>
<sequence>MDYYVREERAPECSLFDVPLIGPKRDFATEVEFRLANAAKMYPAGYTDPSRYAYRAPVQYGTLPPAYWEYRPPMTVNYPHEAMTEPLGYYSSPVQPSPHPQRWAYYEPRNCKRPRPVVPHADMAFPGPFSGTWQSTLGGVPQPPMQATTAVPSQLGMPVETWGQPQLSPRIDAVAPSVWQTVEVVGVLPFSGQEKNPGQSQEKETVTGASNASQNEPNNESPGAVKEVKVAQRAPAAKRKPAGAKKGQRGHAQPQQPEGDEAVRDDMAPELTKGSALDKYASANSIGSEQPADETEPTGQAERAREPPVQDEQREDAVANEKGASYKLQPTVVQNQQHKVEAFSICDQANVQQKGGEASLEGAFAAKEKQCKLNSGIQSQFGVANAKGEKPEAIAFFSVGVSAPSVGSSLGPMSPLSQKSPGYFGDSLVGRADASAGATSSWPIGYVPPPDDKYKELVVGGQVYLEGGTFYLSETGAYLLGLRG</sequence>
<dbReference type="OrthoDB" id="345476at2759"/>
<evidence type="ECO:0000256" key="1">
    <source>
        <dbReference type="SAM" id="MobiDB-lite"/>
    </source>
</evidence>
<dbReference type="OMA" id="KMYPAGY"/>
<dbReference type="RefSeq" id="XP_013333294.1">
    <property type="nucleotide sequence ID" value="XM_013477840.1"/>
</dbReference>
<feature type="region of interest" description="Disordered" evidence="1">
    <location>
        <begin position="283"/>
        <end position="325"/>
    </location>
</feature>
<proteinExistence type="predicted"/>
<dbReference type="AlphaFoldDB" id="U6M0N4"/>
<organism evidence="2 3">
    <name type="scientific">Eimeria maxima</name>
    <name type="common">Coccidian parasite</name>
    <dbReference type="NCBI Taxonomy" id="5804"/>
    <lineage>
        <taxon>Eukaryota</taxon>
        <taxon>Sar</taxon>
        <taxon>Alveolata</taxon>
        <taxon>Apicomplexa</taxon>
        <taxon>Conoidasida</taxon>
        <taxon>Coccidia</taxon>
        <taxon>Eucoccidiorida</taxon>
        <taxon>Eimeriorina</taxon>
        <taxon>Eimeriidae</taxon>
        <taxon>Eimeria</taxon>
    </lineage>
</organism>
<gene>
    <name evidence="2" type="ORF">EMWEY_00003870</name>
</gene>
<evidence type="ECO:0000313" key="2">
    <source>
        <dbReference type="EMBL" id="CDJ56643.1"/>
    </source>
</evidence>
<dbReference type="EMBL" id="HG719032">
    <property type="protein sequence ID" value="CDJ56643.1"/>
    <property type="molecule type" value="Genomic_DNA"/>
</dbReference>
<feature type="region of interest" description="Disordered" evidence="1">
    <location>
        <begin position="190"/>
        <end position="262"/>
    </location>
</feature>
<evidence type="ECO:0000313" key="3">
    <source>
        <dbReference type="Proteomes" id="UP000030763"/>
    </source>
</evidence>
<reference evidence="2" key="2">
    <citation type="submission" date="2013-10" db="EMBL/GenBank/DDBJ databases">
        <authorList>
            <person name="Aslett M."/>
        </authorList>
    </citation>
    <scope>NUCLEOTIDE SEQUENCE [LARGE SCALE GENOMIC DNA]</scope>
    <source>
        <strain evidence="2">Weybridge</strain>
    </source>
</reference>
<accession>U6M0N4</accession>
<protein>
    <submittedName>
        <fullName evidence="2">Uncharacterized protein</fullName>
    </submittedName>
</protein>
<dbReference type="GeneID" id="25334373"/>
<keyword evidence="3" id="KW-1185">Reference proteome</keyword>
<reference evidence="2" key="1">
    <citation type="submission" date="2013-10" db="EMBL/GenBank/DDBJ databases">
        <title>Genomic analysis of the causative agents of coccidiosis in chickens.</title>
        <authorList>
            <person name="Reid A.J."/>
            <person name="Blake D."/>
            <person name="Billington K."/>
            <person name="Browne H."/>
            <person name="Dunn M."/>
            <person name="Hung S."/>
            <person name="Kawahara F."/>
            <person name="Miranda-Saavedra D."/>
            <person name="Mourier T."/>
            <person name="Nagra H."/>
            <person name="Otto T.D."/>
            <person name="Rawlings N."/>
            <person name="Sanchez A."/>
            <person name="Sanders M."/>
            <person name="Subramaniam C."/>
            <person name="Tay Y."/>
            <person name="Dear P."/>
            <person name="Doerig C."/>
            <person name="Gruber A."/>
            <person name="Parkinson J."/>
            <person name="Shirley M."/>
            <person name="Wan K.L."/>
            <person name="Berriman M."/>
            <person name="Tomley F."/>
            <person name="Pain A."/>
        </authorList>
    </citation>
    <scope>NUCLEOTIDE SEQUENCE [LARGE SCALE GENOMIC DNA]</scope>
    <source>
        <strain evidence="2">Weybridge</strain>
    </source>
</reference>